<feature type="domain" description="F-box" evidence="1">
    <location>
        <begin position="6"/>
        <end position="36"/>
    </location>
</feature>
<accession>A0AAD5TPT9</accession>
<dbReference type="InterPro" id="IPR001810">
    <property type="entry name" value="F-box_dom"/>
</dbReference>
<dbReference type="SUPFAM" id="SSF81383">
    <property type="entry name" value="F-box domain"/>
    <property type="match status" value="1"/>
</dbReference>
<dbReference type="AlphaFoldDB" id="A0AAD5TPT9"/>
<dbReference type="Pfam" id="PF12937">
    <property type="entry name" value="F-box-like"/>
    <property type="match status" value="1"/>
</dbReference>
<evidence type="ECO:0000313" key="3">
    <source>
        <dbReference type="Proteomes" id="UP001212152"/>
    </source>
</evidence>
<sequence>MNLPNWSQLPHELIYKLFAFLEVSDQAVAARTCRAWSPGFGQLQDLDLEIGEAVGSAGPQIILEQQFKTVKRLSLRHAPEAPSQILEFTQRIKQLETVTHLTLETTIGLDSLLGNKNTPRLRSLTLIESLTAPCSHLYNQADVLHAVFQKGLEFLDLNIPLVMAAEGWADVDVPIVHGLKHLVVRSLHTDSMREFIHSFVAQTQFPNLETLELHSDEAILSITDIAVIRSGSSCPVLQELTLGSAWIDGVSLSTFANSLSGLTRVRLTACDIPGLQGAEETLRCMLHYVPTLQRLEMVHNRSRSVAAPATLYSVRSGSTQNLTHLVLLGFPAPTNSVLSIVTHAPLQRLRLDNLVDDAVLLNALPPTVTHLDLRFSQRANVSAVDSGYATPVQVVATAPQNLVSLSLHNPSPRILAALAAASPSLRSLDLQQLQAESEPILILPHAPRTENLQELAVHAHGTHAASTALAFVKLFSSNANRLKKLKVAATYPFFDSGENGESVDLFDRSTDVQTLPPLGHTSLHTFILKGLTVPLAAFPSHWATSLQTLETCIPSMPSADLHDLVVAYTHLRHLTLRVTALPFPRQREGGDEDIIDPESTTLSAIHARQTAECERYADEIQRRAPRIKTCAVNTDDVRRRMVRNWVMRRLARRVADLVAV</sequence>
<evidence type="ECO:0000259" key="1">
    <source>
        <dbReference type="Pfam" id="PF12937"/>
    </source>
</evidence>
<evidence type="ECO:0000313" key="2">
    <source>
        <dbReference type="EMBL" id="KAJ3178467.1"/>
    </source>
</evidence>
<dbReference type="InterPro" id="IPR036047">
    <property type="entry name" value="F-box-like_dom_sf"/>
</dbReference>
<reference evidence="2" key="1">
    <citation type="submission" date="2020-05" db="EMBL/GenBank/DDBJ databases">
        <title>Phylogenomic resolution of chytrid fungi.</title>
        <authorList>
            <person name="Stajich J.E."/>
            <person name="Amses K."/>
            <person name="Simmons R."/>
            <person name="Seto K."/>
            <person name="Myers J."/>
            <person name="Bonds A."/>
            <person name="Quandt C.A."/>
            <person name="Barry K."/>
            <person name="Liu P."/>
            <person name="Grigoriev I."/>
            <person name="Longcore J.E."/>
            <person name="James T.Y."/>
        </authorList>
    </citation>
    <scope>NUCLEOTIDE SEQUENCE</scope>
    <source>
        <strain evidence="2">JEL0379</strain>
    </source>
</reference>
<dbReference type="Proteomes" id="UP001212152">
    <property type="component" value="Unassembled WGS sequence"/>
</dbReference>
<dbReference type="SUPFAM" id="SSF52047">
    <property type="entry name" value="RNI-like"/>
    <property type="match status" value="1"/>
</dbReference>
<dbReference type="Gene3D" id="3.80.10.10">
    <property type="entry name" value="Ribonuclease Inhibitor"/>
    <property type="match status" value="2"/>
</dbReference>
<keyword evidence="3" id="KW-1185">Reference proteome</keyword>
<gene>
    <name evidence="2" type="ORF">HDU87_003541</name>
</gene>
<organism evidence="2 3">
    <name type="scientific">Geranomyces variabilis</name>
    <dbReference type="NCBI Taxonomy" id="109894"/>
    <lineage>
        <taxon>Eukaryota</taxon>
        <taxon>Fungi</taxon>
        <taxon>Fungi incertae sedis</taxon>
        <taxon>Chytridiomycota</taxon>
        <taxon>Chytridiomycota incertae sedis</taxon>
        <taxon>Chytridiomycetes</taxon>
        <taxon>Spizellomycetales</taxon>
        <taxon>Powellomycetaceae</taxon>
        <taxon>Geranomyces</taxon>
    </lineage>
</organism>
<proteinExistence type="predicted"/>
<comment type="caution">
    <text evidence="2">The sequence shown here is derived from an EMBL/GenBank/DDBJ whole genome shotgun (WGS) entry which is preliminary data.</text>
</comment>
<dbReference type="PANTHER" id="PTHR31639:SF285">
    <property type="entry name" value="OS01G0730200 PROTEIN"/>
    <property type="match status" value="1"/>
</dbReference>
<dbReference type="InterPro" id="IPR032675">
    <property type="entry name" value="LRR_dom_sf"/>
</dbReference>
<dbReference type="PANTHER" id="PTHR31639">
    <property type="entry name" value="F-BOX PROTEIN-LIKE"/>
    <property type="match status" value="1"/>
</dbReference>
<protein>
    <recommendedName>
        <fullName evidence="1">F-box domain-containing protein</fullName>
    </recommendedName>
</protein>
<dbReference type="EMBL" id="JADGJQ010000026">
    <property type="protein sequence ID" value="KAJ3178467.1"/>
    <property type="molecule type" value="Genomic_DNA"/>
</dbReference>
<name>A0AAD5TPT9_9FUNG</name>